<dbReference type="Pfam" id="PF00026">
    <property type="entry name" value="Asp"/>
    <property type="match status" value="1"/>
</dbReference>
<evidence type="ECO:0000256" key="1">
    <source>
        <dbReference type="ARBA" id="ARBA00007447"/>
    </source>
</evidence>
<dbReference type="PANTHER" id="PTHR47966">
    <property type="entry name" value="BETA-SITE APP-CLEAVING ENZYME, ISOFORM A-RELATED"/>
    <property type="match status" value="1"/>
</dbReference>
<name>A0A8H6TKR6_MYCCL</name>
<protein>
    <submittedName>
        <fullName evidence="10">Acid protease</fullName>
    </submittedName>
</protein>
<keyword evidence="8" id="KW-0732">Signal</keyword>
<dbReference type="GO" id="GO:0006508">
    <property type="term" value="P:proteolysis"/>
    <property type="evidence" value="ECO:0007669"/>
    <property type="project" value="UniProtKB-KW"/>
</dbReference>
<feature type="active site" evidence="5">
    <location>
        <position position="312"/>
    </location>
</feature>
<evidence type="ECO:0000313" key="11">
    <source>
        <dbReference type="Proteomes" id="UP000613580"/>
    </source>
</evidence>
<feature type="active site" evidence="5">
    <location>
        <position position="134"/>
    </location>
</feature>
<keyword evidence="6" id="KW-1015">Disulfide bond</keyword>
<accession>A0A8H6TKR6</accession>
<feature type="domain" description="Peptidase A1" evidence="9">
    <location>
        <begin position="116"/>
        <end position="423"/>
    </location>
</feature>
<dbReference type="Gene3D" id="2.40.70.10">
    <property type="entry name" value="Acid Proteases"/>
    <property type="match status" value="2"/>
</dbReference>
<dbReference type="InterPro" id="IPR001969">
    <property type="entry name" value="Aspartic_peptidase_AS"/>
</dbReference>
<dbReference type="CDD" id="cd05471">
    <property type="entry name" value="pepsin_like"/>
    <property type="match status" value="1"/>
</dbReference>
<dbReference type="OrthoDB" id="15189at2759"/>
<dbReference type="PROSITE" id="PS51767">
    <property type="entry name" value="PEPTIDASE_A1"/>
    <property type="match status" value="1"/>
</dbReference>
<dbReference type="PROSITE" id="PS00141">
    <property type="entry name" value="ASP_PROTEASE"/>
    <property type="match status" value="1"/>
</dbReference>
<evidence type="ECO:0000256" key="5">
    <source>
        <dbReference type="PIRSR" id="PIRSR601461-1"/>
    </source>
</evidence>
<comment type="caution">
    <text evidence="10">The sequence shown here is derived from an EMBL/GenBank/DDBJ whole genome shotgun (WGS) entry which is preliminary data.</text>
</comment>
<evidence type="ECO:0000259" key="9">
    <source>
        <dbReference type="PROSITE" id="PS51767"/>
    </source>
</evidence>
<evidence type="ECO:0000256" key="7">
    <source>
        <dbReference type="RuleBase" id="RU000454"/>
    </source>
</evidence>
<evidence type="ECO:0000256" key="2">
    <source>
        <dbReference type="ARBA" id="ARBA00022670"/>
    </source>
</evidence>
<dbReference type="EMBL" id="JACAZE010000003">
    <property type="protein sequence ID" value="KAF7319568.1"/>
    <property type="molecule type" value="Genomic_DNA"/>
</dbReference>
<dbReference type="InterPro" id="IPR033121">
    <property type="entry name" value="PEPTIDASE_A1"/>
</dbReference>
<dbReference type="PANTHER" id="PTHR47966:SF51">
    <property type="entry name" value="BETA-SITE APP-CLEAVING ENZYME, ISOFORM A-RELATED"/>
    <property type="match status" value="1"/>
</dbReference>
<feature type="signal peptide" evidence="8">
    <location>
        <begin position="1"/>
        <end position="24"/>
    </location>
</feature>
<dbReference type="Proteomes" id="UP000613580">
    <property type="component" value="Unassembled WGS sequence"/>
</dbReference>
<feature type="chain" id="PRO_5034243957" evidence="8">
    <location>
        <begin position="25"/>
        <end position="426"/>
    </location>
</feature>
<comment type="similarity">
    <text evidence="1 7">Belongs to the peptidase A1 family.</text>
</comment>
<keyword evidence="2 7" id="KW-0645">Protease</keyword>
<dbReference type="InterPro" id="IPR001461">
    <property type="entry name" value="Aspartic_peptidase_A1"/>
</dbReference>
<keyword evidence="11" id="KW-1185">Reference proteome</keyword>
<organism evidence="10 11">
    <name type="scientific">Mycena chlorophos</name>
    <name type="common">Agaric fungus</name>
    <name type="synonym">Agaricus chlorophos</name>
    <dbReference type="NCBI Taxonomy" id="658473"/>
    <lineage>
        <taxon>Eukaryota</taxon>
        <taxon>Fungi</taxon>
        <taxon>Dikarya</taxon>
        <taxon>Basidiomycota</taxon>
        <taxon>Agaricomycotina</taxon>
        <taxon>Agaricomycetes</taxon>
        <taxon>Agaricomycetidae</taxon>
        <taxon>Agaricales</taxon>
        <taxon>Marasmiineae</taxon>
        <taxon>Mycenaceae</taxon>
        <taxon>Mycena</taxon>
    </lineage>
</organism>
<proteinExistence type="inferred from homology"/>
<dbReference type="SUPFAM" id="SSF50630">
    <property type="entry name" value="Acid proteases"/>
    <property type="match status" value="1"/>
</dbReference>
<dbReference type="FunFam" id="2.40.70.10:FF:000115">
    <property type="entry name" value="Lysosomal aspartic protease"/>
    <property type="match status" value="1"/>
</dbReference>
<dbReference type="GO" id="GO:0004190">
    <property type="term" value="F:aspartic-type endopeptidase activity"/>
    <property type="evidence" value="ECO:0007669"/>
    <property type="project" value="UniProtKB-KW"/>
</dbReference>
<evidence type="ECO:0000256" key="8">
    <source>
        <dbReference type="SAM" id="SignalP"/>
    </source>
</evidence>
<evidence type="ECO:0000256" key="3">
    <source>
        <dbReference type="ARBA" id="ARBA00022750"/>
    </source>
</evidence>
<evidence type="ECO:0000313" key="10">
    <source>
        <dbReference type="EMBL" id="KAF7319568.1"/>
    </source>
</evidence>
<feature type="disulfide bond" evidence="6">
    <location>
        <begin position="147"/>
        <end position="151"/>
    </location>
</feature>
<reference evidence="10" key="1">
    <citation type="submission" date="2020-05" db="EMBL/GenBank/DDBJ databases">
        <title>Mycena genomes resolve the evolution of fungal bioluminescence.</title>
        <authorList>
            <person name="Tsai I.J."/>
        </authorList>
    </citation>
    <scope>NUCLEOTIDE SEQUENCE</scope>
    <source>
        <strain evidence="10">110903Hualien_Pintung</strain>
    </source>
</reference>
<dbReference type="AlphaFoldDB" id="A0A8H6TKR6"/>
<sequence length="426" mass="45181">MFNKSALLLTVTLALSAAASPAPAADPAPLAKRVQLNQSRHNLKRADGTFDYEKFVVQRAATINKHRQNLINLQKNTGSLPEGWEIKEIATVPAEIEARLAKRQSEKLTDEQEEEWDGTVSIGTPAQKFTVDFDTGSSDLWVASSACKSSCSGKDKYDAADSSTGTKKSGTFSIEYEDGSTVSGPIYTETVSVGGIKVTGQYFSPVTTLSSSFTSGPSDGLLGLAGAAISNLGQNPFFINANAQGVTKSNEFSFYLAESGSELYLGGADSNLYTGSIEYNSIDTSTGFWQTTGASVVVGSSTVTSNFDAIIDSGTTLAYGYPSDIKKVFAKISGSKVYDSDEGLYEYPCSSSPEVSFNWGGKDWTISADNFNLGTVSSGSKNCVAALGSLDLGFGSDVWLLGDAFMRNQYTVFSNAKESVGFAELS</sequence>
<dbReference type="PRINTS" id="PR00792">
    <property type="entry name" value="PEPSIN"/>
</dbReference>
<dbReference type="InterPro" id="IPR034164">
    <property type="entry name" value="Pepsin-like_dom"/>
</dbReference>
<evidence type="ECO:0000256" key="6">
    <source>
        <dbReference type="PIRSR" id="PIRSR601461-2"/>
    </source>
</evidence>
<dbReference type="InterPro" id="IPR021109">
    <property type="entry name" value="Peptidase_aspartic_dom_sf"/>
</dbReference>
<keyword evidence="3 7" id="KW-0064">Aspartyl protease</keyword>
<evidence type="ECO:0000256" key="4">
    <source>
        <dbReference type="ARBA" id="ARBA00022801"/>
    </source>
</evidence>
<gene>
    <name evidence="10" type="ORF">HMN09_00296400</name>
</gene>
<keyword evidence="4 7" id="KW-0378">Hydrolase</keyword>